<organism evidence="2 3">
    <name type="scientific">Stylosanthes scabra</name>
    <dbReference type="NCBI Taxonomy" id="79078"/>
    <lineage>
        <taxon>Eukaryota</taxon>
        <taxon>Viridiplantae</taxon>
        <taxon>Streptophyta</taxon>
        <taxon>Embryophyta</taxon>
        <taxon>Tracheophyta</taxon>
        <taxon>Spermatophyta</taxon>
        <taxon>Magnoliopsida</taxon>
        <taxon>eudicotyledons</taxon>
        <taxon>Gunneridae</taxon>
        <taxon>Pentapetalae</taxon>
        <taxon>rosids</taxon>
        <taxon>fabids</taxon>
        <taxon>Fabales</taxon>
        <taxon>Fabaceae</taxon>
        <taxon>Papilionoideae</taxon>
        <taxon>50 kb inversion clade</taxon>
        <taxon>dalbergioids sensu lato</taxon>
        <taxon>Dalbergieae</taxon>
        <taxon>Pterocarpus clade</taxon>
        <taxon>Stylosanthes</taxon>
    </lineage>
</organism>
<protein>
    <recommendedName>
        <fullName evidence="4">DUF4283 domain-containing protein</fullName>
    </recommendedName>
</protein>
<proteinExistence type="predicted"/>
<accession>A0ABU6VMQ9</accession>
<sequence>MGMPVKLWCVANFENIAEQWGKVVRYDDRAEEEKSFSIARILIDSFQWKFINEWISVKADDYVFDVLVKEVGAEVYSVQSHPDRNKDELITYDNSRSVTAKETVREVAGERSPTSTNNENLNPVSINAGRIDATILDEANNGIGSDVHEDAGVTGSRSRKTVRQIDDREKPDLRCRSGAEMKVGFHRLDWDPMLLEAQ</sequence>
<feature type="region of interest" description="Disordered" evidence="1">
    <location>
        <begin position="145"/>
        <end position="168"/>
    </location>
</feature>
<dbReference type="Proteomes" id="UP001341840">
    <property type="component" value="Unassembled WGS sequence"/>
</dbReference>
<keyword evidence="3" id="KW-1185">Reference proteome</keyword>
<evidence type="ECO:0000313" key="2">
    <source>
        <dbReference type="EMBL" id="MED6173453.1"/>
    </source>
</evidence>
<evidence type="ECO:0000256" key="1">
    <source>
        <dbReference type="SAM" id="MobiDB-lite"/>
    </source>
</evidence>
<evidence type="ECO:0000313" key="3">
    <source>
        <dbReference type="Proteomes" id="UP001341840"/>
    </source>
</evidence>
<gene>
    <name evidence="2" type="ORF">PIB30_059548</name>
</gene>
<name>A0ABU6VMQ9_9FABA</name>
<dbReference type="EMBL" id="JASCZI010151548">
    <property type="protein sequence ID" value="MED6173453.1"/>
    <property type="molecule type" value="Genomic_DNA"/>
</dbReference>
<reference evidence="2 3" key="1">
    <citation type="journal article" date="2023" name="Plants (Basel)">
        <title>Bridging the Gap: Combining Genomics and Transcriptomics Approaches to Understand Stylosanthes scabra, an Orphan Legume from the Brazilian Caatinga.</title>
        <authorList>
            <person name="Ferreira-Neto J.R.C."/>
            <person name="da Silva M.D."/>
            <person name="Binneck E."/>
            <person name="de Melo N.F."/>
            <person name="da Silva R.H."/>
            <person name="de Melo A.L.T.M."/>
            <person name="Pandolfi V."/>
            <person name="Bustamante F.O."/>
            <person name="Brasileiro-Vidal A.C."/>
            <person name="Benko-Iseppon A.M."/>
        </authorList>
    </citation>
    <scope>NUCLEOTIDE SEQUENCE [LARGE SCALE GENOMIC DNA]</scope>
    <source>
        <tissue evidence="2">Leaves</tissue>
    </source>
</reference>
<comment type="caution">
    <text evidence="2">The sequence shown here is derived from an EMBL/GenBank/DDBJ whole genome shotgun (WGS) entry which is preliminary data.</text>
</comment>
<evidence type="ECO:0008006" key="4">
    <source>
        <dbReference type="Google" id="ProtNLM"/>
    </source>
</evidence>